<evidence type="ECO:0000313" key="2">
    <source>
        <dbReference type="EMBL" id="TRX02316.1"/>
    </source>
</evidence>
<name>A0ABY3CH25_9GAMM</name>
<evidence type="ECO:0000256" key="1">
    <source>
        <dbReference type="SAM" id="Coils"/>
    </source>
</evidence>
<accession>A0ABY3CH25</accession>
<keyword evidence="1" id="KW-0175">Coiled coil</keyword>
<reference evidence="2 3" key="1">
    <citation type="journal article" date="2019" name="Antonie Van Leeuwenhoek">
        <title>Description of 'Ca. Methylobacter oryzae' KRF1, a novel species from the environmentally important Methylobacter clade 2.</title>
        <authorList>
            <person name="Khatri K."/>
            <person name="Mohite J.A."/>
            <person name="Pandit P.S."/>
            <person name="Bahulikar R."/>
            <person name="Rahalkar M.C."/>
        </authorList>
    </citation>
    <scope>NUCLEOTIDE SEQUENCE [LARGE SCALE GENOMIC DNA]</scope>
    <source>
        <strain evidence="2 3">KRF1</strain>
    </source>
</reference>
<evidence type="ECO:0008006" key="4">
    <source>
        <dbReference type="Google" id="ProtNLM"/>
    </source>
</evidence>
<dbReference type="EMBL" id="RYFG02000012">
    <property type="protein sequence ID" value="TRX02316.1"/>
    <property type="molecule type" value="Genomic_DNA"/>
</dbReference>
<dbReference type="RefSeq" id="WP_127030299.1">
    <property type="nucleotide sequence ID" value="NZ_RYFG02000012.1"/>
</dbReference>
<gene>
    <name evidence="2" type="ORF">EKO24_002800</name>
</gene>
<comment type="caution">
    <text evidence="2">The sequence shown here is derived from an EMBL/GenBank/DDBJ whole genome shotgun (WGS) entry which is preliminary data.</text>
</comment>
<dbReference type="Proteomes" id="UP000733744">
    <property type="component" value="Unassembled WGS sequence"/>
</dbReference>
<proteinExistence type="predicted"/>
<organism evidence="2 3">
    <name type="scientific">Candidatus Methylobacter oryzae</name>
    <dbReference type="NCBI Taxonomy" id="2497749"/>
    <lineage>
        <taxon>Bacteria</taxon>
        <taxon>Pseudomonadati</taxon>
        <taxon>Pseudomonadota</taxon>
        <taxon>Gammaproteobacteria</taxon>
        <taxon>Methylococcales</taxon>
        <taxon>Methylococcaceae</taxon>
        <taxon>Methylobacter</taxon>
    </lineage>
</organism>
<sequence length="212" mass="24433">MFNNLQEKFEALARREKIMVTGVLLLGLTAVWDNFFYQPTQEKQLNLQKELVSLKQQIADQQIILIKIENSPAVDLNLDNKNKLIALKSEYNRLQEQMTQSGKNFAPPHLMATALSDILNQNSRLTLIKLDTLPVTTLIESKPQQTNPIYKHGLVITFSGTYLDTLNYLKSLESLPWHFIWESIDYQVKDYPVAETTIRAYTLSFKESWLGV</sequence>
<keyword evidence="3" id="KW-1185">Reference proteome</keyword>
<feature type="coiled-coil region" evidence="1">
    <location>
        <begin position="77"/>
        <end position="104"/>
    </location>
</feature>
<evidence type="ECO:0000313" key="3">
    <source>
        <dbReference type="Proteomes" id="UP000733744"/>
    </source>
</evidence>
<protein>
    <recommendedName>
        <fullName evidence="4">MSHA biogenesis protein MshJ</fullName>
    </recommendedName>
</protein>